<dbReference type="EMBL" id="QAPF01000080">
    <property type="protein sequence ID" value="TEA17768.1"/>
    <property type="molecule type" value="Genomic_DNA"/>
</dbReference>
<gene>
    <name evidence="7" type="ORF">C8034_v011791</name>
</gene>
<dbReference type="PANTHER" id="PTHR42812:SF17">
    <property type="entry name" value="BETA-XYLOSIDASE C-TERMINAL CONCANAVALIN A-LIKE DOMAIN-CONTAINING PROTEIN-RELATED"/>
    <property type="match status" value="1"/>
</dbReference>
<dbReference type="InterPro" id="IPR023296">
    <property type="entry name" value="Glyco_hydro_beta-prop_sf"/>
</dbReference>
<dbReference type="GO" id="GO:0004553">
    <property type="term" value="F:hydrolase activity, hydrolyzing O-glycosyl compounds"/>
    <property type="evidence" value="ECO:0007669"/>
    <property type="project" value="InterPro"/>
</dbReference>
<feature type="chain" id="PRO_5020540866" evidence="5">
    <location>
        <begin position="21"/>
        <end position="1034"/>
    </location>
</feature>
<proteinExistence type="inferred from homology"/>
<keyword evidence="5" id="KW-0732">Signal</keyword>
<comment type="caution">
    <text evidence="7">The sequence shown here is derived from an EMBL/GenBank/DDBJ whole genome shotgun (WGS) entry which is preliminary data.</text>
</comment>
<dbReference type="Gene3D" id="2.60.120.200">
    <property type="match status" value="1"/>
</dbReference>
<dbReference type="PANTHER" id="PTHR42812">
    <property type="entry name" value="BETA-XYLOSIDASE"/>
    <property type="match status" value="1"/>
</dbReference>
<dbReference type="CDD" id="cd18833">
    <property type="entry name" value="GH43_PcXyl-like"/>
    <property type="match status" value="1"/>
</dbReference>
<dbReference type="Proteomes" id="UP000295604">
    <property type="component" value="Unassembled WGS sequence"/>
</dbReference>
<dbReference type="InterPro" id="IPR041542">
    <property type="entry name" value="GH43_C2"/>
</dbReference>
<dbReference type="Pfam" id="PF17851">
    <property type="entry name" value="GH43_C2"/>
    <property type="match status" value="1"/>
</dbReference>
<evidence type="ECO:0000256" key="2">
    <source>
        <dbReference type="ARBA" id="ARBA00022801"/>
    </source>
</evidence>
<feature type="signal peptide" evidence="5">
    <location>
        <begin position="1"/>
        <end position="20"/>
    </location>
</feature>
<feature type="site" description="Important for catalytic activity, responsible for pKa modulation of the active site Glu and correct orientation of both the proton donor and substrate" evidence="4">
    <location>
        <position position="156"/>
    </location>
</feature>
<evidence type="ECO:0000256" key="4">
    <source>
        <dbReference type="PIRSR" id="PIRSR606710-2"/>
    </source>
</evidence>
<keyword evidence="3" id="KW-0326">Glycosidase</keyword>
<dbReference type="AlphaFoldDB" id="A0A4R8THC0"/>
<organism evidence="7 8">
    <name type="scientific">Colletotrichum sidae</name>
    <dbReference type="NCBI Taxonomy" id="1347389"/>
    <lineage>
        <taxon>Eukaryota</taxon>
        <taxon>Fungi</taxon>
        <taxon>Dikarya</taxon>
        <taxon>Ascomycota</taxon>
        <taxon>Pezizomycotina</taxon>
        <taxon>Sordariomycetes</taxon>
        <taxon>Hypocreomycetidae</taxon>
        <taxon>Glomerellales</taxon>
        <taxon>Glomerellaceae</taxon>
        <taxon>Colletotrichum</taxon>
        <taxon>Colletotrichum orbiculare species complex</taxon>
    </lineage>
</organism>
<reference evidence="7 8" key="1">
    <citation type="submission" date="2018-11" db="EMBL/GenBank/DDBJ databases">
        <title>Genome sequence and assembly of Colletotrichum sidae.</title>
        <authorList>
            <person name="Gan P."/>
            <person name="Shirasu K."/>
        </authorList>
    </citation>
    <scope>NUCLEOTIDE SEQUENCE [LARGE SCALE GENOMIC DNA]</scope>
    <source>
        <strain evidence="7 8">CBS 518.97</strain>
    </source>
</reference>
<dbReference type="InterPro" id="IPR051795">
    <property type="entry name" value="Glycosyl_Hydrlase_43"/>
</dbReference>
<accession>A0A4R8THC0</accession>
<protein>
    <submittedName>
        <fullName evidence="7">Non-reducing end alpha-L-arabinofuranosidase BoGH43A</fullName>
    </submittedName>
</protein>
<comment type="similarity">
    <text evidence="1">Belongs to the glycosyl hydrolase 43 family.</text>
</comment>
<sequence length="1034" mass="114002">MKPTNACLALSVAFCSTTTAQNQTFFNPVLPGWHSDPSCVFVAERDNTTFCTTSTFLRTPGLPVLASRDLLNWKIASHAITRENQVSEYARAVPQSDGIWAATIRYRRGTFYIITVYRDNLAPGIEGNKGLIFNSTDPYKDSSWGDPIRFRTAEIDPDLFWDDDGTAYMLTAGISISTIDPSTGITGNTSHIWNGSNGAFLEGPHMYKKDGFYYLMIAEGGSGLNHSVTIARSKHIRGPYESNPTNPVLGDAGTDEYFQNIGHADLFQDENGHWWSSVLCWRSGPEALSYPMGREMSITPVSWPEGDWPVFAPVRGEMKGWARPTAINTPGDDGLFTDDMIDFESTSLPKHFLFWRFPNKQSYAVSPEGHPGTLWLTQSFGSIMDGVDNFTAGFDLVDRTLIMRQQMHTLFEYSVDVDFAPREQGEEVGITLFLNNAQNINLGIVMLPGNATTNITTAAGASRSFVRPHLRFRASGGGSLNPTDTPKTVVEPLPCTWAGHPVRLILRAQDSRTYTLYAASSPRPDHTEMKLGTAPASLVSGGMGDFTGCIILTVVFSFVNLTSNAFYLKTIYTTDLNGTEAAVNSRWFNKAPFNWQGDMDVECQPYPLTVGSPFFTSNNGFHYRVKGIIMLNGTADSSAGSPDIRSAIGYKNTALQDCYLKDLLIILYKSDPSALPSWWLTFKNSVVESAVLQCNVLSDAGLAEVTLQADYHGETEKNYDYVIDSNHKTRASVWWGTRLSNAYFIGILAAAARVPKIEEHDGTFLNRARIRFTANPEETDIRSDDFFGLKWSFNFANGRLQQFEMPLSKGVKAYNSHFWGSPVMTESLHYAKLMHSLFALDLGNCDSPSLLLTHSALQYAIHAPDDMNRKPGGLLNNSATFERMDALRYNMIPQPGDTDGQNPTVALNESYAAFQPIMGPLSCKNATISAQYLCSVPKQKKTGVMLLSIVLADLVFLQAAWKLLQFVAGTRMSKVPQAMVCEGCLSLHHGGENFGKAHSRDADEESVIGLAGDYISLASRESRTAMHNSLAAIP</sequence>
<dbReference type="InterPro" id="IPR006710">
    <property type="entry name" value="Glyco_hydro_43"/>
</dbReference>
<evidence type="ECO:0000259" key="6">
    <source>
        <dbReference type="Pfam" id="PF17851"/>
    </source>
</evidence>
<keyword evidence="8" id="KW-1185">Reference proteome</keyword>
<evidence type="ECO:0000256" key="1">
    <source>
        <dbReference type="ARBA" id="ARBA00009865"/>
    </source>
</evidence>
<evidence type="ECO:0000256" key="3">
    <source>
        <dbReference type="ARBA" id="ARBA00023295"/>
    </source>
</evidence>
<keyword evidence="2" id="KW-0378">Hydrolase</keyword>
<name>A0A4R8THC0_9PEZI</name>
<evidence type="ECO:0000313" key="7">
    <source>
        <dbReference type="EMBL" id="TEA17768.1"/>
    </source>
</evidence>
<feature type="domain" description="Beta-xylosidase C-terminal Concanavalin A-like" evidence="6">
    <location>
        <begin position="342"/>
        <end position="447"/>
    </location>
</feature>
<evidence type="ECO:0000313" key="8">
    <source>
        <dbReference type="Proteomes" id="UP000295604"/>
    </source>
</evidence>
<dbReference type="InterPro" id="IPR013320">
    <property type="entry name" value="ConA-like_dom_sf"/>
</dbReference>
<dbReference type="SUPFAM" id="SSF75005">
    <property type="entry name" value="Arabinanase/levansucrase/invertase"/>
    <property type="match status" value="1"/>
</dbReference>
<dbReference type="Pfam" id="PF04616">
    <property type="entry name" value="Glyco_hydro_43"/>
    <property type="match status" value="1"/>
</dbReference>
<evidence type="ECO:0000256" key="5">
    <source>
        <dbReference type="SAM" id="SignalP"/>
    </source>
</evidence>
<dbReference type="SUPFAM" id="SSF49899">
    <property type="entry name" value="Concanavalin A-like lectins/glucanases"/>
    <property type="match status" value="1"/>
</dbReference>
<dbReference type="Gene3D" id="2.115.10.20">
    <property type="entry name" value="Glycosyl hydrolase domain, family 43"/>
    <property type="match status" value="1"/>
</dbReference>
<dbReference type="GO" id="GO:0005975">
    <property type="term" value="P:carbohydrate metabolic process"/>
    <property type="evidence" value="ECO:0007669"/>
    <property type="project" value="InterPro"/>
</dbReference>